<keyword evidence="5 12" id="KW-1133">Transmembrane helix</keyword>
<feature type="compositionally biased region" description="Basic and acidic residues" evidence="11">
    <location>
        <begin position="979"/>
        <end position="988"/>
    </location>
</feature>
<feature type="transmembrane region" description="Helical" evidence="12">
    <location>
        <begin position="762"/>
        <end position="784"/>
    </location>
</feature>
<dbReference type="PROSITE" id="PS50259">
    <property type="entry name" value="G_PROTEIN_RECEP_F3_4"/>
    <property type="match status" value="1"/>
</dbReference>
<dbReference type="PANTHER" id="PTHR24060">
    <property type="entry name" value="METABOTROPIC GLUTAMATE RECEPTOR"/>
    <property type="match status" value="1"/>
</dbReference>
<dbReference type="InterPro" id="IPR038550">
    <property type="entry name" value="GPCR_3_9-Cys_sf"/>
</dbReference>
<evidence type="ECO:0000256" key="7">
    <source>
        <dbReference type="ARBA" id="ARBA00023136"/>
    </source>
</evidence>
<name>A0A553P3K1_TIGCA</name>
<dbReference type="Pfam" id="PF00003">
    <property type="entry name" value="7tm_3"/>
    <property type="match status" value="1"/>
</dbReference>
<dbReference type="Pfam" id="PF01094">
    <property type="entry name" value="ANF_receptor"/>
    <property type="match status" value="1"/>
</dbReference>
<organism evidence="14 15">
    <name type="scientific">Tigriopus californicus</name>
    <name type="common">Marine copepod</name>
    <dbReference type="NCBI Taxonomy" id="6832"/>
    <lineage>
        <taxon>Eukaryota</taxon>
        <taxon>Metazoa</taxon>
        <taxon>Ecdysozoa</taxon>
        <taxon>Arthropoda</taxon>
        <taxon>Crustacea</taxon>
        <taxon>Multicrustacea</taxon>
        <taxon>Hexanauplia</taxon>
        <taxon>Copepoda</taxon>
        <taxon>Harpacticoida</taxon>
        <taxon>Harpacticidae</taxon>
        <taxon>Tigriopus</taxon>
    </lineage>
</organism>
<feature type="transmembrane region" description="Helical" evidence="12">
    <location>
        <begin position="733"/>
        <end position="756"/>
    </location>
</feature>
<dbReference type="EMBL" id="VCGU01000008">
    <property type="protein sequence ID" value="TRY72276.1"/>
    <property type="molecule type" value="Genomic_DNA"/>
</dbReference>
<dbReference type="Proteomes" id="UP000318571">
    <property type="component" value="Chromosome 7"/>
</dbReference>
<evidence type="ECO:0000256" key="1">
    <source>
        <dbReference type="ARBA" id="ARBA00004651"/>
    </source>
</evidence>
<feature type="region of interest" description="Disordered" evidence="11">
    <location>
        <begin position="900"/>
        <end position="922"/>
    </location>
</feature>
<keyword evidence="10" id="KW-0807">Transducer</keyword>
<dbReference type="AlphaFoldDB" id="A0A553P3K1"/>
<feature type="transmembrane region" description="Helical" evidence="12">
    <location>
        <begin position="547"/>
        <end position="573"/>
    </location>
</feature>
<comment type="subcellular location">
    <subcellularLocation>
        <location evidence="1">Cell membrane</location>
        <topology evidence="1">Multi-pass membrane protein</topology>
    </subcellularLocation>
</comment>
<protein>
    <recommendedName>
        <fullName evidence="13">G-protein coupled receptors family 3 profile domain-containing protein</fullName>
    </recommendedName>
</protein>
<dbReference type="GO" id="GO:0004930">
    <property type="term" value="F:G protein-coupled receptor activity"/>
    <property type="evidence" value="ECO:0007669"/>
    <property type="project" value="UniProtKB-KW"/>
</dbReference>
<feature type="transmembrane region" description="Helical" evidence="12">
    <location>
        <begin position="653"/>
        <end position="676"/>
    </location>
</feature>
<dbReference type="InterPro" id="IPR000162">
    <property type="entry name" value="GPCR_3_mtglu_rcpt"/>
</dbReference>
<evidence type="ECO:0000313" key="14">
    <source>
        <dbReference type="EMBL" id="TRY72276.1"/>
    </source>
</evidence>
<accession>A0A553P3K1</accession>
<keyword evidence="8" id="KW-0675">Receptor</keyword>
<keyword evidence="6" id="KW-0297">G-protein coupled receptor</keyword>
<dbReference type="STRING" id="6832.A0A553P3K1"/>
<dbReference type="SUPFAM" id="SSF53822">
    <property type="entry name" value="Periplasmic binding protein-like I"/>
    <property type="match status" value="1"/>
</dbReference>
<evidence type="ECO:0000256" key="12">
    <source>
        <dbReference type="SAM" id="Phobius"/>
    </source>
</evidence>
<feature type="transmembrane region" description="Helical" evidence="12">
    <location>
        <begin position="613"/>
        <end position="632"/>
    </location>
</feature>
<evidence type="ECO:0000256" key="4">
    <source>
        <dbReference type="ARBA" id="ARBA00022692"/>
    </source>
</evidence>
<dbReference type="InterPro" id="IPR050726">
    <property type="entry name" value="mGluR"/>
</dbReference>
<feature type="transmembrane region" description="Helical" evidence="12">
    <location>
        <begin position="702"/>
        <end position="721"/>
    </location>
</feature>
<dbReference type="Gene3D" id="2.10.50.30">
    <property type="entry name" value="GPCR, family 3, nine cysteines domain"/>
    <property type="match status" value="1"/>
</dbReference>
<keyword evidence="9" id="KW-0325">Glycoprotein</keyword>
<feature type="compositionally biased region" description="Basic and acidic residues" evidence="11">
    <location>
        <begin position="949"/>
        <end position="967"/>
    </location>
</feature>
<evidence type="ECO:0000256" key="2">
    <source>
        <dbReference type="ARBA" id="ARBA00007242"/>
    </source>
</evidence>
<dbReference type="PRINTS" id="PR00248">
    <property type="entry name" value="GPCRMGR"/>
</dbReference>
<dbReference type="InterPro" id="IPR017978">
    <property type="entry name" value="GPCR_3_C"/>
</dbReference>
<evidence type="ECO:0000313" key="15">
    <source>
        <dbReference type="Proteomes" id="UP000318571"/>
    </source>
</evidence>
<evidence type="ECO:0000256" key="3">
    <source>
        <dbReference type="ARBA" id="ARBA00022475"/>
    </source>
</evidence>
<keyword evidence="7 12" id="KW-0472">Membrane</keyword>
<keyword evidence="15" id="KW-1185">Reference proteome</keyword>
<proteinExistence type="inferred from homology"/>
<dbReference type="PRINTS" id="PR00593">
    <property type="entry name" value="MTABOTROPICR"/>
</dbReference>
<feature type="transmembrane region" description="Helical" evidence="12">
    <location>
        <begin position="585"/>
        <end position="607"/>
    </location>
</feature>
<keyword evidence="4 12" id="KW-0812">Transmembrane</keyword>
<dbReference type="FunFam" id="3.40.50.2300:FF:000145">
    <property type="entry name" value="Glutamate receptor, metabotropic"/>
    <property type="match status" value="1"/>
</dbReference>
<dbReference type="InterPro" id="IPR028082">
    <property type="entry name" value="Peripla_BP_I"/>
</dbReference>
<comment type="caution">
    <text evidence="14">The sequence shown here is derived from an EMBL/GenBank/DDBJ whole genome shotgun (WGS) entry which is preliminary data.</text>
</comment>
<evidence type="ECO:0000256" key="9">
    <source>
        <dbReference type="ARBA" id="ARBA00023180"/>
    </source>
</evidence>
<sequence>MLGALFPIHKQGRPCGEIQKEDGIQPLEALLFTVDQINKDKSLLPNITLGVKAIDSCDNPVYAVKKSFGLIKGFIARESNLSNTCSLFPEDWSKHESPCNENIVGLIGAQTSPVSVQIANLGRLFKIPQVSYLSTSVALCNRQEYPYFFRTVPSDIYQAQAIGDLLKRFNWKYASIVHSDSEYGTKGYQALVDYVSKTKEVCLADPITIYNAHFKDEDYKDAILQLLQRNSMSRVVIVFADRVPAGKLLEAAKTLHAKGRFIWIGSDAWASRESVVEKREEIVEGAIAVQPLRKDLPGYHEYFSQLIDKSNQRNPWFDEYLRHYHNCSNLKDVQGYEPCSQVKNRISHPNQLYIHFVRDAVYAFAHALHNLYKDSCKDFLNGEKGRGLCPEFRQRVFHELPEYLKHVDFMDVDNHKFHFYGEHKHDGPPRYSIINFQRRPHSNFYDWQNVGTFHNGEFTEFDESFYQNFKSDTSIMKCSRPKCEKSSIMVQKTEDLCCWHCVACNDRQKKVSDYECETCPLGEQSDGINRTDCVLIPETYLDYTNKWAIGAIIFASFGILLTIVTAYVLWKYWDTPVVKACGRELSLMLLLGTFFSFTTTFSIVAKPSDWNCGLMRFCIGFSYTICYAAVVTKANRVSRIFNANRHPRFTSPFSSLVIAFGLVSVEIVVNIIWLLVEPPITVHIMSDPHKRILVCRGLNDSFMTGLIYPFFLIMCATLYAFKTRKCPGGFNETRFIFFANTVTSIHWFAYVPLYLVSTDHEIRAVILAFSLSLSGIVQLGCLLCPKLYTVIFKPEKNTRVNVMKQQRSHLSYAVPDTPPNSVAVNSHPNQQMQLHHPSQYSNPSAQLQPHLPQSQYELLVTHSGSQVEPARLVHSASAIVTSNRASNATPESLHSCQFTWSSQNRPRTRSSSVCKGTQTYHPETSGRSVVFSVSMASSNTLNNMREEFRESLATHDSDSSDLDRFVAEVDYNDQDDEESSKSDSDDNT</sequence>
<evidence type="ECO:0000259" key="13">
    <source>
        <dbReference type="PROSITE" id="PS50259"/>
    </source>
</evidence>
<reference evidence="14 15" key="1">
    <citation type="journal article" date="2018" name="Nat. Ecol. Evol.">
        <title>Genomic signatures of mitonuclear coevolution across populations of Tigriopus californicus.</title>
        <authorList>
            <person name="Barreto F.S."/>
            <person name="Watson E.T."/>
            <person name="Lima T.G."/>
            <person name="Willett C.S."/>
            <person name="Edmands S."/>
            <person name="Li W."/>
            <person name="Burton R.S."/>
        </authorList>
    </citation>
    <scope>NUCLEOTIDE SEQUENCE [LARGE SCALE GENOMIC DNA]</scope>
    <source>
        <strain evidence="14 15">San Diego</strain>
    </source>
</reference>
<dbReference type="InterPro" id="IPR000337">
    <property type="entry name" value="GPCR_3"/>
</dbReference>
<dbReference type="GO" id="GO:0005886">
    <property type="term" value="C:plasma membrane"/>
    <property type="evidence" value="ECO:0007669"/>
    <property type="project" value="UniProtKB-SubCell"/>
</dbReference>
<keyword evidence="3" id="KW-1003">Cell membrane</keyword>
<evidence type="ECO:0000256" key="10">
    <source>
        <dbReference type="ARBA" id="ARBA00023224"/>
    </source>
</evidence>
<evidence type="ECO:0000256" key="8">
    <source>
        <dbReference type="ARBA" id="ARBA00023170"/>
    </source>
</evidence>
<dbReference type="CDD" id="cd15045">
    <property type="entry name" value="7tmC_mGluRs"/>
    <property type="match status" value="1"/>
</dbReference>
<evidence type="ECO:0000256" key="5">
    <source>
        <dbReference type="ARBA" id="ARBA00022989"/>
    </source>
</evidence>
<dbReference type="InterPro" id="IPR001828">
    <property type="entry name" value="ANF_lig-bd_rcpt"/>
</dbReference>
<comment type="similarity">
    <text evidence="2">Belongs to the G-protein coupled receptor 3 family.</text>
</comment>
<evidence type="ECO:0000256" key="11">
    <source>
        <dbReference type="SAM" id="MobiDB-lite"/>
    </source>
</evidence>
<feature type="domain" description="G-protein coupled receptors family 3 profile" evidence="13">
    <location>
        <begin position="547"/>
        <end position="806"/>
    </location>
</feature>
<feature type="region of interest" description="Disordered" evidence="11">
    <location>
        <begin position="949"/>
        <end position="988"/>
    </location>
</feature>
<dbReference type="Gene3D" id="3.40.50.2300">
    <property type="match status" value="2"/>
</dbReference>
<evidence type="ECO:0000256" key="6">
    <source>
        <dbReference type="ARBA" id="ARBA00023040"/>
    </source>
</evidence>
<dbReference type="OMA" id="LCYAVCY"/>
<gene>
    <name evidence="14" type="ORF">TCAL_08597</name>
</gene>